<feature type="domain" description="PRISE-like Rossmann-fold" evidence="1">
    <location>
        <begin position="15"/>
        <end position="405"/>
    </location>
</feature>
<dbReference type="PANTHER" id="PTHR32487:SF8">
    <property type="entry name" value="NAD-DEPENDENT EPIMERASE_DEHYDRATASE DOMAIN-CONTAINING PROTEIN"/>
    <property type="match status" value="1"/>
</dbReference>
<accession>A0A8G1VTG7</accession>
<protein>
    <recommendedName>
        <fullName evidence="1">PRISE-like Rossmann-fold domain-containing protein</fullName>
    </recommendedName>
</protein>
<dbReference type="InterPro" id="IPR055222">
    <property type="entry name" value="PRISE-like_Rossmann-fold"/>
</dbReference>
<organism evidence="2 3">
    <name type="scientific">Aspergillus fijiensis CBS 313.89</name>
    <dbReference type="NCBI Taxonomy" id="1448319"/>
    <lineage>
        <taxon>Eukaryota</taxon>
        <taxon>Fungi</taxon>
        <taxon>Dikarya</taxon>
        <taxon>Ascomycota</taxon>
        <taxon>Pezizomycotina</taxon>
        <taxon>Eurotiomycetes</taxon>
        <taxon>Eurotiomycetidae</taxon>
        <taxon>Eurotiales</taxon>
        <taxon>Aspergillaceae</taxon>
        <taxon>Aspergillus</taxon>
    </lineage>
</organism>
<gene>
    <name evidence="2" type="ORF">BO72DRAFT_504578</name>
</gene>
<dbReference type="SUPFAM" id="SSF51735">
    <property type="entry name" value="NAD(P)-binding Rossmann-fold domains"/>
    <property type="match status" value="1"/>
</dbReference>
<sequence length="405" mass="44671">MTFVENVQPACRSHALIFGASGITGWAVVNALLNDYPEPAAFDRVTALSNRPIQHQVLQWPSSPKLQHVQGLNLLQGTQEELNARISASVPDVESITTVFFCAYLEGPDMEAETTTNTELLKRAISAVEALSPKLRFVMMTMGVKIYGLQRVSSFAQESELPLRETQVCFPAPFDDGFFYFHQLDLLKRLSAGKLWTYGGVIPDGVVGYAPHSFRSMAKLLAVYLSLYCEIHGTGATVAFPGTATAWGAQNSECSQDIVARFAIYASLHPEESGNGRLFNTADTVRPTTWAERWPILCEYFGLHGVGPNGGDGPGPDPGQFFVENRAAWVEVEKRQGLSGGHFVTDEGPASGEFVSQVIFSMLDFDRQLDVSEMHRVWGSVTEEMDIRSSWYLAFDRMRAANIIP</sequence>
<evidence type="ECO:0000259" key="1">
    <source>
        <dbReference type="Pfam" id="PF22917"/>
    </source>
</evidence>
<dbReference type="InterPro" id="IPR036291">
    <property type="entry name" value="NAD(P)-bd_dom_sf"/>
</dbReference>
<dbReference type="VEuPathDB" id="FungiDB:BO72DRAFT_504578"/>
<dbReference type="EMBL" id="KZ824736">
    <property type="protein sequence ID" value="RAK71071.1"/>
    <property type="molecule type" value="Genomic_DNA"/>
</dbReference>
<dbReference type="OrthoDB" id="1731983at2759"/>
<dbReference type="Proteomes" id="UP000249789">
    <property type="component" value="Unassembled WGS sequence"/>
</dbReference>
<evidence type="ECO:0000313" key="2">
    <source>
        <dbReference type="EMBL" id="RAK71071.1"/>
    </source>
</evidence>
<dbReference type="GeneID" id="63866486"/>
<name>A0A8G1VTG7_9EURO</name>
<evidence type="ECO:0000313" key="3">
    <source>
        <dbReference type="Proteomes" id="UP000249789"/>
    </source>
</evidence>
<reference evidence="2 3" key="1">
    <citation type="submission" date="2018-02" db="EMBL/GenBank/DDBJ databases">
        <title>The genomes of Aspergillus section Nigri reveals drivers in fungal speciation.</title>
        <authorList>
            <consortium name="DOE Joint Genome Institute"/>
            <person name="Vesth T.C."/>
            <person name="Nybo J."/>
            <person name="Theobald S."/>
            <person name="Brandl J."/>
            <person name="Frisvad J.C."/>
            <person name="Nielsen K.F."/>
            <person name="Lyhne E.K."/>
            <person name="Kogle M.E."/>
            <person name="Kuo A."/>
            <person name="Riley R."/>
            <person name="Clum A."/>
            <person name="Nolan M."/>
            <person name="Lipzen A."/>
            <person name="Salamov A."/>
            <person name="Henrissat B."/>
            <person name="Wiebenga A."/>
            <person name="De vries R.P."/>
            <person name="Grigoriev I.V."/>
            <person name="Mortensen U.H."/>
            <person name="Andersen M.R."/>
            <person name="Baker S.E."/>
        </authorList>
    </citation>
    <scope>NUCLEOTIDE SEQUENCE [LARGE SCALE GENOMIC DNA]</scope>
    <source>
        <strain evidence="2 3">CBS 313.89</strain>
    </source>
</reference>
<dbReference type="Pfam" id="PF22917">
    <property type="entry name" value="PRISE"/>
    <property type="match status" value="1"/>
</dbReference>
<dbReference type="Gene3D" id="3.40.50.720">
    <property type="entry name" value="NAD(P)-binding Rossmann-like Domain"/>
    <property type="match status" value="1"/>
</dbReference>
<proteinExistence type="predicted"/>
<dbReference type="PANTHER" id="PTHR32487">
    <property type="entry name" value="3-OXO-DELTA(4,5)-STEROID 5-BETA-REDUCTASE"/>
    <property type="match status" value="1"/>
</dbReference>
<keyword evidence="3" id="KW-1185">Reference proteome</keyword>
<dbReference type="RefSeq" id="XP_040795083.1">
    <property type="nucleotide sequence ID" value="XM_040949153.1"/>
</dbReference>
<dbReference type="AlphaFoldDB" id="A0A8G1VTG7"/>